<evidence type="ECO:0000256" key="2">
    <source>
        <dbReference type="SAM" id="MobiDB-lite"/>
    </source>
</evidence>
<dbReference type="RefSeq" id="XP_013754893.1">
    <property type="nucleotide sequence ID" value="XM_013899439.1"/>
</dbReference>
<dbReference type="eggNOG" id="KOG0531">
    <property type="taxonomic scope" value="Eukaryota"/>
</dbReference>
<keyword evidence="1" id="KW-0175">Coiled coil</keyword>
<dbReference type="GeneID" id="25567695"/>
<feature type="compositionally biased region" description="Gly residues" evidence="2">
    <location>
        <begin position="330"/>
        <end position="342"/>
    </location>
</feature>
<sequence>MALLERVVSHPERELGGRTPEQVRELYLGHKGIQKLSGFERFRFLNDLYLEGNALVRLTRISHLTRLTTLSVHNNMLTVIDGVLSSMPCLEVLLLHRNQLRGLHRVAKELAPLKYLTTLTLFGNPVEEELGYRRVVVTSCKALTIFDRKRVTQRERRRCDKLGPLDAPRTAMLLSPSRMLATGRGRSLPPLLGETSPAMRASEDSLTPLYLRSGRAHRLARRRRTVRRGRSGGSGSDGGSGSGDGGRVAFWTTAKPRHPEPPPHCRPQLVVRDLFRRVEAIQQREEREELEELTKMFEEQTRAEIQAHRRSRTVPLPKSLDFLGARRAEAGGGGGGGGGGSGRGDEAEPAQPAETGPARGCGLPPTPFVYKMYEWEVELDDEPGESRPGSPASSNGSSIAAPRPLAAVKRTAISSSFAHLHVREAIHADPQRYVRYRQRKARKQAKPQLKQSILTV</sequence>
<feature type="region of interest" description="Disordered" evidence="2">
    <location>
        <begin position="326"/>
        <end position="363"/>
    </location>
</feature>
<dbReference type="InterPro" id="IPR042655">
    <property type="entry name" value="LRC72"/>
</dbReference>
<feature type="region of interest" description="Disordered" evidence="2">
    <location>
        <begin position="380"/>
        <end position="401"/>
    </location>
</feature>
<accession>A0A0L0DLT9</accession>
<protein>
    <submittedName>
        <fullName evidence="3">Leucine rich repeat containing 51</fullName>
    </submittedName>
</protein>
<feature type="compositionally biased region" description="Gly residues" evidence="2">
    <location>
        <begin position="231"/>
        <end position="246"/>
    </location>
</feature>
<feature type="compositionally biased region" description="Basic residues" evidence="2">
    <location>
        <begin position="217"/>
        <end position="230"/>
    </location>
</feature>
<organism evidence="3 4">
    <name type="scientific">Thecamonas trahens ATCC 50062</name>
    <dbReference type="NCBI Taxonomy" id="461836"/>
    <lineage>
        <taxon>Eukaryota</taxon>
        <taxon>Apusozoa</taxon>
        <taxon>Apusomonadida</taxon>
        <taxon>Apusomonadidae</taxon>
        <taxon>Thecamonas</taxon>
    </lineage>
</organism>
<dbReference type="SUPFAM" id="SSF52075">
    <property type="entry name" value="Outer arm dynein light chain 1"/>
    <property type="match status" value="1"/>
</dbReference>
<dbReference type="PANTHER" id="PTHR46759">
    <property type="entry name" value="LEUCINE-RICH REPEAT-CONTAINING PROTEIN 72"/>
    <property type="match status" value="1"/>
</dbReference>
<dbReference type="AlphaFoldDB" id="A0A0L0DLT9"/>
<evidence type="ECO:0000313" key="3">
    <source>
        <dbReference type="EMBL" id="KNC53006.1"/>
    </source>
</evidence>
<feature type="region of interest" description="Disordered" evidence="2">
    <location>
        <begin position="217"/>
        <end position="267"/>
    </location>
</feature>
<dbReference type="STRING" id="461836.A0A0L0DLT9"/>
<keyword evidence="4" id="KW-1185">Reference proteome</keyword>
<dbReference type="Gene3D" id="3.80.10.10">
    <property type="entry name" value="Ribonuclease Inhibitor"/>
    <property type="match status" value="1"/>
</dbReference>
<dbReference type="Pfam" id="PF14580">
    <property type="entry name" value="LRR_9"/>
    <property type="match status" value="1"/>
</dbReference>
<feature type="coiled-coil region" evidence="1">
    <location>
        <begin position="271"/>
        <end position="303"/>
    </location>
</feature>
<reference evidence="3 4" key="1">
    <citation type="submission" date="2010-05" db="EMBL/GenBank/DDBJ databases">
        <title>The Genome Sequence of Thecamonas trahens ATCC 50062.</title>
        <authorList>
            <consortium name="The Broad Institute Genome Sequencing Platform"/>
            <person name="Russ C."/>
            <person name="Cuomo C."/>
            <person name="Shea T."/>
            <person name="Young S.K."/>
            <person name="Zeng Q."/>
            <person name="Koehrsen M."/>
            <person name="Haas B."/>
            <person name="Borodovsky M."/>
            <person name="Guigo R."/>
            <person name="Alvarado L."/>
            <person name="Berlin A."/>
            <person name="Bochicchio J."/>
            <person name="Borenstein D."/>
            <person name="Chapman S."/>
            <person name="Chen Z."/>
            <person name="Freedman E."/>
            <person name="Gellesch M."/>
            <person name="Goldberg J."/>
            <person name="Griggs A."/>
            <person name="Gujja S."/>
            <person name="Heilman E."/>
            <person name="Heiman D."/>
            <person name="Hepburn T."/>
            <person name="Howarth C."/>
            <person name="Jen D."/>
            <person name="Larson L."/>
            <person name="Mehta T."/>
            <person name="Park D."/>
            <person name="Pearson M."/>
            <person name="Roberts A."/>
            <person name="Saif S."/>
            <person name="Shenoy N."/>
            <person name="Sisk P."/>
            <person name="Stolte C."/>
            <person name="Sykes S."/>
            <person name="Thomson T."/>
            <person name="Walk T."/>
            <person name="White J."/>
            <person name="Yandava C."/>
            <person name="Burger G."/>
            <person name="Gray M.W."/>
            <person name="Holland P.W.H."/>
            <person name="King N."/>
            <person name="Lang F.B.F."/>
            <person name="Roger A.J."/>
            <person name="Ruiz-Trillo I."/>
            <person name="Lander E."/>
            <person name="Nusbaum C."/>
        </authorList>
    </citation>
    <scope>NUCLEOTIDE SEQUENCE [LARGE SCALE GENOMIC DNA]</scope>
    <source>
        <strain evidence="3 4">ATCC 50062</strain>
    </source>
</reference>
<proteinExistence type="predicted"/>
<name>A0A0L0DLT9_THETB</name>
<dbReference type="OrthoDB" id="10251250at2759"/>
<evidence type="ECO:0000313" key="4">
    <source>
        <dbReference type="Proteomes" id="UP000054408"/>
    </source>
</evidence>
<gene>
    <name evidence="3" type="ORF">AMSG_09184</name>
</gene>
<dbReference type="Proteomes" id="UP000054408">
    <property type="component" value="Unassembled WGS sequence"/>
</dbReference>
<dbReference type="InterPro" id="IPR032675">
    <property type="entry name" value="LRR_dom_sf"/>
</dbReference>
<dbReference type="EMBL" id="GL349477">
    <property type="protein sequence ID" value="KNC53006.1"/>
    <property type="molecule type" value="Genomic_DNA"/>
</dbReference>
<evidence type="ECO:0000256" key="1">
    <source>
        <dbReference type="SAM" id="Coils"/>
    </source>
</evidence>
<dbReference type="PANTHER" id="PTHR46759:SF1">
    <property type="entry name" value="LEUCINE-RICH REPEAT-CONTAINING PROTEIN 72"/>
    <property type="match status" value="1"/>
</dbReference>